<organism evidence="3 4">
    <name type="scientific">Diacronema lutheri</name>
    <name type="common">Unicellular marine alga</name>
    <name type="synonym">Monochrysis lutheri</name>
    <dbReference type="NCBI Taxonomy" id="2081491"/>
    <lineage>
        <taxon>Eukaryota</taxon>
        <taxon>Haptista</taxon>
        <taxon>Haptophyta</taxon>
        <taxon>Pavlovophyceae</taxon>
        <taxon>Pavlovales</taxon>
        <taxon>Pavlovaceae</taxon>
        <taxon>Diacronema</taxon>
    </lineage>
</organism>
<evidence type="ECO:0000256" key="1">
    <source>
        <dbReference type="SAM" id="MobiDB-lite"/>
    </source>
</evidence>
<gene>
    <name evidence="3" type="ORF">KFE25_012434</name>
</gene>
<sequence>MSAIAIPSTSSVMTLVVPPGVVGGQLIQALTPDGQTVAVTVPPGLHAGEPFHVQYALAQPSPFPAVMGRMLSALAPATPAMSVAHALTPTDRGTALYVAPALRAPGDPLPRLVECAEEAVETPPPFGRAYDPNVRYCIVSAPADAQAGDRLVFKYAFPRAAGDANSLLGKASVIVPPGVAVGAGTLFVAPVDLRKHTATAQRKQRQFVTFVVVFGAGAITLIWALLIFAARIFPKESSDAAFFAGAGLVAIIAFTIVIDKRRRANRRQLSTRKAPAGTPSGAFARPANDGSLGGPQAYPVAFGSHGHMHHGRALAVAGMGTYAMGTYAGACAMYNPIGAGCVGGACSGGNFGGDGGGWFGSGDGDGGDGGGGDGGGGDGGGGGGGGCGGGGGGGGD</sequence>
<keyword evidence="2" id="KW-0472">Membrane</keyword>
<proteinExistence type="predicted"/>
<reference evidence="3" key="1">
    <citation type="submission" date="2021-05" db="EMBL/GenBank/DDBJ databases">
        <title>The genome of the haptophyte Pavlova lutheri (Diacronema luteri, Pavlovales) - a model for lipid biosynthesis in eukaryotic algae.</title>
        <authorList>
            <person name="Hulatt C.J."/>
            <person name="Posewitz M.C."/>
        </authorList>
    </citation>
    <scope>NUCLEOTIDE SEQUENCE</scope>
    <source>
        <strain evidence="3">NIVA-4/92</strain>
    </source>
</reference>
<name>A0A8J5XAP6_DIALT</name>
<feature type="region of interest" description="Disordered" evidence="1">
    <location>
        <begin position="267"/>
        <end position="290"/>
    </location>
</feature>
<evidence type="ECO:0000313" key="3">
    <source>
        <dbReference type="EMBL" id="KAG8465071.1"/>
    </source>
</evidence>
<dbReference type="Proteomes" id="UP000751190">
    <property type="component" value="Unassembled WGS sequence"/>
</dbReference>
<keyword evidence="4" id="KW-1185">Reference proteome</keyword>
<dbReference type="EMBL" id="JAGTXO010000011">
    <property type="protein sequence ID" value="KAG8465071.1"/>
    <property type="molecule type" value="Genomic_DNA"/>
</dbReference>
<protein>
    <submittedName>
        <fullName evidence="3">Uncharacterized protein</fullName>
    </submittedName>
</protein>
<feature type="transmembrane region" description="Helical" evidence="2">
    <location>
        <begin position="240"/>
        <end position="258"/>
    </location>
</feature>
<evidence type="ECO:0000256" key="2">
    <source>
        <dbReference type="SAM" id="Phobius"/>
    </source>
</evidence>
<evidence type="ECO:0000313" key="4">
    <source>
        <dbReference type="Proteomes" id="UP000751190"/>
    </source>
</evidence>
<dbReference type="PRINTS" id="PR01228">
    <property type="entry name" value="EGGSHELL"/>
</dbReference>
<accession>A0A8J5XAP6</accession>
<keyword evidence="2" id="KW-1133">Transmembrane helix</keyword>
<feature type="transmembrane region" description="Helical" evidence="2">
    <location>
        <begin position="207"/>
        <end position="234"/>
    </location>
</feature>
<feature type="region of interest" description="Disordered" evidence="1">
    <location>
        <begin position="362"/>
        <end position="396"/>
    </location>
</feature>
<dbReference type="AlphaFoldDB" id="A0A8J5XAP6"/>
<keyword evidence="2" id="KW-0812">Transmembrane</keyword>
<comment type="caution">
    <text evidence="3">The sequence shown here is derived from an EMBL/GenBank/DDBJ whole genome shotgun (WGS) entry which is preliminary data.</text>
</comment>